<dbReference type="SUPFAM" id="SSF56601">
    <property type="entry name" value="beta-lactamase/transpeptidase-like"/>
    <property type="match status" value="1"/>
</dbReference>
<evidence type="ECO:0000256" key="9">
    <source>
        <dbReference type="RuleBase" id="RU004016"/>
    </source>
</evidence>
<dbReference type="EMBL" id="PFAK01000051">
    <property type="protein sequence ID" value="PIR96047.1"/>
    <property type="molecule type" value="Genomic_DNA"/>
</dbReference>
<protein>
    <recommendedName>
        <fullName evidence="11">Peptidase S11 D-alanyl-D-alanine carboxypeptidase A N-terminal domain-containing protein</fullName>
    </recommendedName>
</protein>
<keyword evidence="2 10" id="KW-0732">Signal</keyword>
<evidence type="ECO:0000313" key="13">
    <source>
        <dbReference type="Proteomes" id="UP000230922"/>
    </source>
</evidence>
<dbReference type="GO" id="GO:0071555">
    <property type="term" value="P:cell wall organization"/>
    <property type="evidence" value="ECO:0007669"/>
    <property type="project" value="UniProtKB-KW"/>
</dbReference>
<keyword evidence="4" id="KW-0133">Cell shape</keyword>
<dbReference type="InterPro" id="IPR001967">
    <property type="entry name" value="Peptidase_S11_N"/>
</dbReference>
<dbReference type="PANTHER" id="PTHR21581">
    <property type="entry name" value="D-ALANYL-D-ALANINE CARBOXYPEPTIDASE"/>
    <property type="match status" value="1"/>
</dbReference>
<feature type="domain" description="Peptidase S11 D-alanyl-D-alanine carboxypeptidase A N-terminal" evidence="11">
    <location>
        <begin position="42"/>
        <end position="270"/>
    </location>
</feature>
<evidence type="ECO:0000256" key="1">
    <source>
        <dbReference type="ARBA" id="ARBA00007164"/>
    </source>
</evidence>
<comment type="caution">
    <text evidence="12">The sequence shown here is derived from an EMBL/GenBank/DDBJ whole genome shotgun (WGS) entry which is preliminary data.</text>
</comment>
<dbReference type="GO" id="GO:0008360">
    <property type="term" value="P:regulation of cell shape"/>
    <property type="evidence" value="ECO:0007669"/>
    <property type="project" value="UniProtKB-KW"/>
</dbReference>
<feature type="active site" description="Acyl-ester intermediate" evidence="7">
    <location>
        <position position="76"/>
    </location>
</feature>
<organism evidence="12 13">
    <name type="scientific">Candidatus Doudnabacteria bacterium CG10_big_fil_rev_8_21_14_0_10_42_18</name>
    <dbReference type="NCBI Taxonomy" id="1974552"/>
    <lineage>
        <taxon>Bacteria</taxon>
        <taxon>Candidatus Doudnaibacteriota</taxon>
    </lineage>
</organism>
<comment type="similarity">
    <text evidence="1 9">Belongs to the peptidase S11 family.</text>
</comment>
<feature type="signal peptide" evidence="10">
    <location>
        <begin position="1"/>
        <end position="24"/>
    </location>
</feature>
<evidence type="ECO:0000256" key="3">
    <source>
        <dbReference type="ARBA" id="ARBA00022801"/>
    </source>
</evidence>
<feature type="binding site" evidence="8">
    <location>
        <position position="239"/>
    </location>
    <ligand>
        <name>substrate</name>
    </ligand>
</feature>
<evidence type="ECO:0000256" key="7">
    <source>
        <dbReference type="PIRSR" id="PIRSR618044-1"/>
    </source>
</evidence>
<dbReference type="Proteomes" id="UP000230922">
    <property type="component" value="Unassembled WGS sequence"/>
</dbReference>
<feature type="chain" id="PRO_5013628178" description="Peptidase S11 D-alanyl-D-alanine carboxypeptidase A N-terminal domain-containing protein" evidence="10">
    <location>
        <begin position="25"/>
        <end position="315"/>
    </location>
</feature>
<evidence type="ECO:0000256" key="5">
    <source>
        <dbReference type="ARBA" id="ARBA00022984"/>
    </source>
</evidence>
<feature type="active site" evidence="7">
    <location>
        <position position="131"/>
    </location>
</feature>
<keyword evidence="3" id="KW-0378">Hydrolase</keyword>
<dbReference type="Gene3D" id="3.40.710.10">
    <property type="entry name" value="DD-peptidase/beta-lactamase superfamily"/>
    <property type="match status" value="1"/>
</dbReference>
<dbReference type="PANTHER" id="PTHR21581:SF26">
    <property type="entry name" value="D-ALANYL-D-ALANINE ENDOPEPTIDASE"/>
    <property type="match status" value="1"/>
</dbReference>
<keyword evidence="5" id="KW-0573">Peptidoglycan synthesis</keyword>
<evidence type="ECO:0000256" key="6">
    <source>
        <dbReference type="ARBA" id="ARBA00023316"/>
    </source>
</evidence>
<dbReference type="AlphaFoldDB" id="A0A2H0VAB1"/>
<evidence type="ECO:0000256" key="10">
    <source>
        <dbReference type="SAM" id="SignalP"/>
    </source>
</evidence>
<evidence type="ECO:0000256" key="4">
    <source>
        <dbReference type="ARBA" id="ARBA00022960"/>
    </source>
</evidence>
<evidence type="ECO:0000256" key="8">
    <source>
        <dbReference type="PIRSR" id="PIRSR618044-2"/>
    </source>
</evidence>
<dbReference type="GO" id="GO:0009252">
    <property type="term" value="P:peptidoglycan biosynthetic process"/>
    <property type="evidence" value="ECO:0007669"/>
    <property type="project" value="UniProtKB-KW"/>
</dbReference>
<keyword evidence="6" id="KW-0961">Cell wall biogenesis/degradation</keyword>
<evidence type="ECO:0000259" key="11">
    <source>
        <dbReference type="Pfam" id="PF00768"/>
    </source>
</evidence>
<name>A0A2H0VAB1_9BACT</name>
<dbReference type="GO" id="GO:0009002">
    <property type="term" value="F:serine-type D-Ala-D-Ala carboxypeptidase activity"/>
    <property type="evidence" value="ECO:0007669"/>
    <property type="project" value="InterPro"/>
</dbReference>
<accession>A0A2H0VAB1</accession>
<reference evidence="13" key="1">
    <citation type="submission" date="2017-09" db="EMBL/GenBank/DDBJ databases">
        <title>Depth-based differentiation of microbial function through sediment-hosted aquifers and enrichment of novel symbionts in the deep terrestrial subsurface.</title>
        <authorList>
            <person name="Probst A.J."/>
            <person name="Ladd B."/>
            <person name="Jarett J.K."/>
            <person name="Geller-Mcgrath D.E."/>
            <person name="Sieber C.M.K."/>
            <person name="Emerson J.B."/>
            <person name="Anantharaman K."/>
            <person name="Thomas B.C."/>
            <person name="Malmstrom R."/>
            <person name="Stieglmeier M."/>
            <person name="Klingl A."/>
            <person name="Woyke T."/>
            <person name="Ryan C.M."/>
            <person name="Banfield J.F."/>
        </authorList>
    </citation>
    <scope>NUCLEOTIDE SEQUENCE [LARGE SCALE GENOMIC DNA]</scope>
</reference>
<dbReference type="Pfam" id="PF00768">
    <property type="entry name" value="Peptidase_S11"/>
    <property type="match status" value="1"/>
</dbReference>
<dbReference type="PRINTS" id="PR00725">
    <property type="entry name" value="DADACBPTASE1"/>
</dbReference>
<dbReference type="GO" id="GO:0006508">
    <property type="term" value="P:proteolysis"/>
    <property type="evidence" value="ECO:0007669"/>
    <property type="project" value="InterPro"/>
</dbReference>
<sequence length="315" mass="34162">MKKIKLFTIPIIFLLFLLPAAVSALEMPGNFAASEKKATDEPDEIGITAFAYVVMDENSGTVLLEKNAKELWAPASLTKLVTAMVLLDSKPQLEKAVLMSAEDEVGGVRIRSTPGISFRFIDLLHATLLPSANNAAYALARTSGRSMQDFVNRMNLKTAALGAQNTYFSEPTGLSERSVTTAEDYAKILKAAFDYPLIKEIASKNEFSFGAVNSTSYWQKVTSTNNILNDSNFNSLIGKTGYIEVSKYNFVSEVSDKFGNNLAVVVLGSKDSNSRFTEARQLAMMGGLAKVFPGAPLVLGASIQADIALRNLVFK</sequence>
<dbReference type="InterPro" id="IPR018044">
    <property type="entry name" value="Peptidase_S11"/>
</dbReference>
<proteinExistence type="inferred from homology"/>
<evidence type="ECO:0000313" key="12">
    <source>
        <dbReference type="EMBL" id="PIR96047.1"/>
    </source>
</evidence>
<dbReference type="InterPro" id="IPR012338">
    <property type="entry name" value="Beta-lactam/transpept-like"/>
</dbReference>
<gene>
    <name evidence="12" type="ORF">COT92_03170</name>
</gene>
<feature type="active site" description="Proton acceptor" evidence="7">
    <location>
        <position position="79"/>
    </location>
</feature>
<evidence type="ECO:0000256" key="2">
    <source>
        <dbReference type="ARBA" id="ARBA00022729"/>
    </source>
</evidence>